<sequence length="522" mass="53485">MSDAFTLLPDAIAARARAYLGDDANTLLLADPWDLLKVPGIQPEQADHLAKALLPNANPQDPRRGRALVGHLLGIAARDGDTALPGAEVVEALKRMRIADPVAAINAAIEDGSVVLVMVEPDVPEDADELPDEEEWLALARYARAEKAVAEGVQRLQAAPPLEIPMVHEAARQAVFHGVSIAVGPAADLVAELAAAPGLAVAVATATAAAALEFPGAVSLHALLGAREGGFARGPEFPLEAGLVVVAGAEALDVEAAAALIEACPDGTHLLLIGDPGGLASHRPGRVLADLIDSGTIPVTEFPPDDDPLAHFVEEVRIGAWTEVDAPGHEVVIVPVADGREAAHRLSQLLADSIPRALGIPTSDVQVLTPALQGTAALNTALKARLNPGPGACGGFDVGDRVLVAVPLPGAPAGETGTVTAAAADGLTFDSPAGAVKVPAAHLPRLRHGWAIPVQQAVGTRWPAVIAVFPTADALTQPLALTAFTRARRHLSVVTAAGPALPDAIAAQAPVVRRTRLAGLLR</sequence>
<evidence type="ECO:0000259" key="1">
    <source>
        <dbReference type="Pfam" id="PF14490"/>
    </source>
</evidence>
<dbReference type="SUPFAM" id="SSF52540">
    <property type="entry name" value="P-loop containing nucleoside triphosphate hydrolases"/>
    <property type="match status" value="1"/>
</dbReference>
<proteinExistence type="predicted"/>
<feature type="domain" description="ATP-dependent RecD2 DNA helicase-like helix-hairpin-helix" evidence="1">
    <location>
        <begin position="11"/>
        <end position="82"/>
    </location>
</feature>
<protein>
    <recommendedName>
        <fullName evidence="1">ATP-dependent RecD2 DNA helicase-like helix-hairpin-helix domain-containing protein</fullName>
    </recommendedName>
</protein>
<name>A0ABP6Q464_9ACTN</name>
<dbReference type="Proteomes" id="UP001501237">
    <property type="component" value="Unassembled WGS sequence"/>
</dbReference>
<evidence type="ECO:0000313" key="2">
    <source>
        <dbReference type="EMBL" id="GAA3203809.1"/>
    </source>
</evidence>
<dbReference type="InterPro" id="IPR027417">
    <property type="entry name" value="P-loop_NTPase"/>
</dbReference>
<gene>
    <name evidence="2" type="ORF">GCM10010468_18070</name>
</gene>
<dbReference type="Gene3D" id="1.10.10.2220">
    <property type="match status" value="1"/>
</dbReference>
<dbReference type="InterPro" id="IPR029493">
    <property type="entry name" value="RecD2-like_HHH"/>
</dbReference>
<dbReference type="EMBL" id="BAAAUV010000004">
    <property type="protein sequence ID" value="GAA3203809.1"/>
    <property type="molecule type" value="Genomic_DNA"/>
</dbReference>
<dbReference type="Pfam" id="PF14490">
    <property type="entry name" value="HHH_RecD2"/>
    <property type="match status" value="1"/>
</dbReference>
<dbReference type="RefSeq" id="WP_344824627.1">
    <property type="nucleotide sequence ID" value="NZ_BAAAUV010000004.1"/>
</dbReference>
<dbReference type="Gene3D" id="3.40.50.300">
    <property type="entry name" value="P-loop containing nucleotide triphosphate hydrolases"/>
    <property type="match status" value="2"/>
</dbReference>
<accession>A0ABP6Q464</accession>
<evidence type="ECO:0000313" key="3">
    <source>
        <dbReference type="Proteomes" id="UP001501237"/>
    </source>
</evidence>
<organism evidence="2 3">
    <name type="scientific">Actinocorallia longicatena</name>
    <dbReference type="NCBI Taxonomy" id="111803"/>
    <lineage>
        <taxon>Bacteria</taxon>
        <taxon>Bacillati</taxon>
        <taxon>Actinomycetota</taxon>
        <taxon>Actinomycetes</taxon>
        <taxon>Streptosporangiales</taxon>
        <taxon>Thermomonosporaceae</taxon>
        <taxon>Actinocorallia</taxon>
    </lineage>
</organism>
<comment type="caution">
    <text evidence="2">The sequence shown here is derived from an EMBL/GenBank/DDBJ whole genome shotgun (WGS) entry which is preliminary data.</text>
</comment>
<keyword evidence="3" id="KW-1185">Reference proteome</keyword>
<reference evidence="3" key="1">
    <citation type="journal article" date="2019" name="Int. J. Syst. Evol. Microbiol.">
        <title>The Global Catalogue of Microorganisms (GCM) 10K type strain sequencing project: providing services to taxonomists for standard genome sequencing and annotation.</title>
        <authorList>
            <consortium name="The Broad Institute Genomics Platform"/>
            <consortium name="The Broad Institute Genome Sequencing Center for Infectious Disease"/>
            <person name="Wu L."/>
            <person name="Ma J."/>
        </authorList>
    </citation>
    <scope>NUCLEOTIDE SEQUENCE [LARGE SCALE GENOMIC DNA]</scope>
    <source>
        <strain evidence="3">JCM 9377</strain>
    </source>
</reference>
<dbReference type="Gene3D" id="2.30.30.940">
    <property type="match status" value="1"/>
</dbReference>